<dbReference type="InterPro" id="IPR011990">
    <property type="entry name" value="TPR-like_helical_dom_sf"/>
</dbReference>
<keyword evidence="1" id="KW-0547">Nucleotide-binding</keyword>
<dbReference type="GO" id="GO:0005737">
    <property type="term" value="C:cytoplasm"/>
    <property type="evidence" value="ECO:0007669"/>
    <property type="project" value="TreeGrafter"/>
</dbReference>
<keyword evidence="2" id="KW-0067">ATP-binding</keyword>
<name>A0A1G8W5M3_9ACTN</name>
<feature type="domain" description="HTH luxR-type" evidence="4">
    <location>
        <begin position="1005"/>
        <end position="1072"/>
    </location>
</feature>
<evidence type="ECO:0000259" key="4">
    <source>
        <dbReference type="PROSITE" id="PS50043"/>
    </source>
</evidence>
<evidence type="ECO:0000256" key="2">
    <source>
        <dbReference type="ARBA" id="ARBA00022840"/>
    </source>
</evidence>
<dbReference type="SUPFAM" id="SSF46894">
    <property type="entry name" value="C-terminal effector domain of the bipartite response regulators"/>
    <property type="match status" value="1"/>
</dbReference>
<feature type="compositionally biased region" description="Low complexity" evidence="3">
    <location>
        <begin position="1"/>
        <end position="11"/>
    </location>
</feature>
<gene>
    <name evidence="5" type="ORF">SAMN05421806_102227</name>
</gene>
<dbReference type="Gene3D" id="3.40.50.300">
    <property type="entry name" value="P-loop containing nucleotide triphosphate hydrolases"/>
    <property type="match status" value="1"/>
</dbReference>
<dbReference type="SMART" id="SM00421">
    <property type="entry name" value="HTH_LUXR"/>
    <property type="match status" value="1"/>
</dbReference>
<dbReference type="GO" id="GO:0005524">
    <property type="term" value="F:ATP binding"/>
    <property type="evidence" value="ECO:0007669"/>
    <property type="project" value="UniProtKB-KW"/>
</dbReference>
<dbReference type="AlphaFoldDB" id="A0A1G8W5M3"/>
<evidence type="ECO:0000313" key="5">
    <source>
        <dbReference type="EMBL" id="SDJ73035.1"/>
    </source>
</evidence>
<dbReference type="Gene3D" id="1.25.40.10">
    <property type="entry name" value="Tetratricopeptide repeat domain"/>
    <property type="match status" value="1"/>
</dbReference>
<dbReference type="InterPro" id="IPR003593">
    <property type="entry name" value="AAA+_ATPase"/>
</dbReference>
<dbReference type="Proteomes" id="UP000199155">
    <property type="component" value="Unassembled WGS sequence"/>
</dbReference>
<dbReference type="GO" id="GO:0006355">
    <property type="term" value="P:regulation of DNA-templated transcription"/>
    <property type="evidence" value="ECO:0007669"/>
    <property type="project" value="InterPro"/>
</dbReference>
<dbReference type="SMART" id="SM00382">
    <property type="entry name" value="AAA"/>
    <property type="match status" value="1"/>
</dbReference>
<dbReference type="PROSITE" id="PS50043">
    <property type="entry name" value="HTH_LUXR_2"/>
    <property type="match status" value="1"/>
</dbReference>
<dbReference type="InterPro" id="IPR041664">
    <property type="entry name" value="AAA_16"/>
</dbReference>
<feature type="compositionally biased region" description="Gly residues" evidence="3">
    <location>
        <begin position="12"/>
        <end position="22"/>
    </location>
</feature>
<dbReference type="PANTHER" id="PTHR16305:SF35">
    <property type="entry name" value="TRANSCRIPTIONAL ACTIVATOR DOMAIN"/>
    <property type="match status" value="1"/>
</dbReference>
<organism evidence="5 6">
    <name type="scientific">Streptomyces indicus</name>
    <dbReference type="NCBI Taxonomy" id="417292"/>
    <lineage>
        <taxon>Bacteria</taxon>
        <taxon>Bacillati</taxon>
        <taxon>Actinomycetota</taxon>
        <taxon>Actinomycetes</taxon>
        <taxon>Kitasatosporales</taxon>
        <taxon>Streptomycetaceae</taxon>
        <taxon>Streptomyces</taxon>
    </lineage>
</organism>
<dbReference type="InterPro" id="IPR016032">
    <property type="entry name" value="Sig_transdc_resp-reg_C-effctor"/>
</dbReference>
<dbReference type="PRINTS" id="PR00038">
    <property type="entry name" value="HTHLUXR"/>
</dbReference>
<dbReference type="GO" id="GO:0003677">
    <property type="term" value="F:DNA binding"/>
    <property type="evidence" value="ECO:0007669"/>
    <property type="project" value="InterPro"/>
</dbReference>
<evidence type="ECO:0000313" key="6">
    <source>
        <dbReference type="Proteomes" id="UP000199155"/>
    </source>
</evidence>
<dbReference type="CDD" id="cd01983">
    <property type="entry name" value="SIMIBI"/>
    <property type="match status" value="1"/>
</dbReference>
<dbReference type="Pfam" id="PF00196">
    <property type="entry name" value="GerE"/>
    <property type="match status" value="1"/>
</dbReference>
<dbReference type="GO" id="GO:0004016">
    <property type="term" value="F:adenylate cyclase activity"/>
    <property type="evidence" value="ECO:0007669"/>
    <property type="project" value="TreeGrafter"/>
</dbReference>
<sequence>MSTEAAATGPAAGPGTGPGGGALPLSGTEEGTRAVPAPWRTASPQVTGVIPVEGAALSDPRAMLGAVETRSVSPVFVGRADELTVLNDALARATAGEPQALLLGGEAGVGKTRLLEEFCAAAAKDGAVVAVGGCVEIGAEGLPFAPFSTALRSLLRELPDEMAAAAAGQEEQLARLLPELADPARPPAHGLQGEDEGMARLFELTVRLLERVAAERPLVLVLEDLHWADASTRHLLTYLFRTLRSGRLVVIASYRADDIHRRHPLRPLLAELDRLRTLRRIELSRFTRGEVRRQLAGILAAQPEEALVERIFERSDGNAFFVEELACSDDDCDHALPETLRDVLLVRVEALPEHAQRVVRVVAEGGSTVEYDLLAAVAGLGEDELIEALRAAVGANILLATPAGDGYRFRHSLVREAVSDDLLPGERSRLNRRYAEALEADPGLLRADERAPRLASYWYCAKDAAKALPAILTAAVVARRRFAFSEQLRLLERAMELWELVGDEVRGRLRAADYTEAYPPCGSDPGTKPLQYLDLMAEAAIAGRFCGERERALKITKRALRLLEEEPDALREAWFWNQKSWLFTSLGRGDGWPELARAEELLRGLEPSPVHAEILAYRATWGSLHHPGPETFVAAERAVEYARMVGATDIESNAQLTLGGLLVESGQIDEGLELMLAVRGKVSGGRLTRDLTRVHVNLPSVLEGVGRSAEAIAYGREGIEFCRRYGLADAEGWVWANLAESLISYGKWDEAVAAVAEVGRTASSAKPRVGAAERLARLALYRGEWEAAAGHLAQARRLYGSQDPQPQYLIPLVRLSLGVAAGEGRIADLRAELAQTLEQGLPPGTQRYAWPLLLTAAVAEADARGLPAAEAGRERAIELIRRAAKTVATPVPVWQGYERWVRAELLRAEDRATPEDWAEVVEPFEAAERPYGLARVHYRYAESLLTSGTGDLVRARARDLLLAAREVAETLSAKPLIEDISLLARRARLTLTEDRPALTEADTAPDDPLETFGLTSRERDVLGLVAAGQTNRGIAESLFISPKTASVHVSNILAKLGVTSRGEAAALAHRLRLF</sequence>
<protein>
    <submittedName>
        <fullName evidence="5">Regulatory protein, luxR family</fullName>
    </submittedName>
</protein>
<feature type="region of interest" description="Disordered" evidence="3">
    <location>
        <begin position="1"/>
        <end position="34"/>
    </location>
</feature>
<proteinExistence type="predicted"/>
<dbReference type="EMBL" id="FNFF01000002">
    <property type="protein sequence ID" value="SDJ73035.1"/>
    <property type="molecule type" value="Genomic_DNA"/>
</dbReference>
<dbReference type="CDD" id="cd06170">
    <property type="entry name" value="LuxR_C_like"/>
    <property type="match status" value="1"/>
</dbReference>
<keyword evidence="6" id="KW-1185">Reference proteome</keyword>
<reference evidence="5 6" key="1">
    <citation type="submission" date="2016-10" db="EMBL/GenBank/DDBJ databases">
        <authorList>
            <person name="de Groot N.N."/>
        </authorList>
    </citation>
    <scope>NUCLEOTIDE SEQUENCE [LARGE SCALE GENOMIC DNA]</scope>
    <source>
        <strain evidence="5 6">CGMCC 4.5727</strain>
    </source>
</reference>
<dbReference type="SUPFAM" id="SSF52540">
    <property type="entry name" value="P-loop containing nucleoside triphosphate hydrolases"/>
    <property type="match status" value="1"/>
</dbReference>
<dbReference type="InterPro" id="IPR000792">
    <property type="entry name" value="Tscrpt_reg_LuxR_C"/>
</dbReference>
<dbReference type="STRING" id="417292.SAMN05421806_102227"/>
<dbReference type="InterPro" id="IPR027417">
    <property type="entry name" value="P-loop_NTPase"/>
</dbReference>
<dbReference type="Gene3D" id="1.10.10.10">
    <property type="entry name" value="Winged helix-like DNA-binding domain superfamily/Winged helix DNA-binding domain"/>
    <property type="match status" value="1"/>
</dbReference>
<evidence type="ECO:0000256" key="1">
    <source>
        <dbReference type="ARBA" id="ARBA00022741"/>
    </source>
</evidence>
<dbReference type="InterPro" id="IPR036388">
    <property type="entry name" value="WH-like_DNA-bd_sf"/>
</dbReference>
<dbReference type="Pfam" id="PF13191">
    <property type="entry name" value="AAA_16"/>
    <property type="match status" value="1"/>
</dbReference>
<accession>A0A1G8W5M3</accession>
<dbReference type="PANTHER" id="PTHR16305">
    <property type="entry name" value="TESTICULAR SOLUBLE ADENYLYL CYCLASE"/>
    <property type="match status" value="1"/>
</dbReference>
<evidence type="ECO:0000256" key="3">
    <source>
        <dbReference type="SAM" id="MobiDB-lite"/>
    </source>
</evidence>
<dbReference type="SUPFAM" id="SSF48452">
    <property type="entry name" value="TPR-like"/>
    <property type="match status" value="1"/>
</dbReference>